<comment type="catalytic activity">
    <reaction evidence="13 14">
        <text>L-arginyl-[protein] + NAD(+) = N(omega)-(ADP-D-ribosyl)-L-arginyl-[protein] + nicotinamide + H(+)</text>
        <dbReference type="Rhea" id="RHEA:19149"/>
        <dbReference type="Rhea" id="RHEA-COMP:10532"/>
        <dbReference type="Rhea" id="RHEA-COMP:15087"/>
        <dbReference type="ChEBI" id="CHEBI:15378"/>
        <dbReference type="ChEBI" id="CHEBI:17154"/>
        <dbReference type="ChEBI" id="CHEBI:29965"/>
        <dbReference type="ChEBI" id="CHEBI:57540"/>
        <dbReference type="ChEBI" id="CHEBI:142554"/>
        <dbReference type="EC" id="2.4.2.31"/>
    </reaction>
</comment>
<keyword evidence="9 14" id="KW-0521">NADP</keyword>
<comment type="subcellular location">
    <subcellularLocation>
        <location evidence="1">Secreted</location>
    </subcellularLocation>
</comment>
<evidence type="ECO:0000313" key="16">
    <source>
        <dbReference type="RefSeq" id="XP_030634884.1"/>
    </source>
</evidence>
<keyword evidence="5 14" id="KW-0328">Glycosyltransferase</keyword>
<keyword evidence="7" id="KW-0548">Nucleotidyltransferase</keyword>
<evidence type="ECO:0000256" key="4">
    <source>
        <dbReference type="ARBA" id="ARBA00022656"/>
    </source>
</evidence>
<keyword evidence="3" id="KW-0964">Secreted</keyword>
<evidence type="ECO:0000256" key="9">
    <source>
        <dbReference type="ARBA" id="ARBA00022857"/>
    </source>
</evidence>
<dbReference type="GO" id="GO:0005576">
    <property type="term" value="C:extracellular region"/>
    <property type="evidence" value="ECO:0007669"/>
    <property type="project" value="UniProtKB-SubCell"/>
</dbReference>
<evidence type="ECO:0000256" key="8">
    <source>
        <dbReference type="ARBA" id="ARBA00022729"/>
    </source>
</evidence>
<dbReference type="GO" id="GO:0106274">
    <property type="term" value="F:NAD+-protein-arginine ADP-ribosyltransferase activity"/>
    <property type="evidence" value="ECO:0007669"/>
    <property type="project" value="UniProtKB-EC"/>
</dbReference>
<keyword evidence="10" id="KW-0843">Virulence</keyword>
<dbReference type="GO" id="GO:0090729">
    <property type="term" value="F:toxin activity"/>
    <property type="evidence" value="ECO:0007669"/>
    <property type="project" value="UniProtKB-KW"/>
</dbReference>
<keyword evidence="4" id="KW-0800">Toxin</keyword>
<evidence type="ECO:0000256" key="1">
    <source>
        <dbReference type="ARBA" id="ARBA00004613"/>
    </source>
</evidence>
<dbReference type="RefSeq" id="XP_030634884.1">
    <property type="nucleotide sequence ID" value="XM_030779024.1"/>
</dbReference>
<dbReference type="Gene3D" id="3.90.176.10">
    <property type="entry name" value="Toxin ADP-ribosyltransferase, Chain A, domain 1"/>
    <property type="match status" value="1"/>
</dbReference>
<evidence type="ECO:0000256" key="13">
    <source>
        <dbReference type="ARBA" id="ARBA00047597"/>
    </source>
</evidence>
<dbReference type="FunFam" id="3.90.176.10:FF:000001">
    <property type="entry name" value="NAD(P)(+)--arginine ADP-ribosyltransferase"/>
    <property type="match status" value="1"/>
</dbReference>
<evidence type="ECO:0000256" key="14">
    <source>
        <dbReference type="RuleBase" id="RU361228"/>
    </source>
</evidence>
<accession>A0A6J2VT58</accession>
<dbReference type="AlphaFoldDB" id="A0A6J2VT58"/>
<dbReference type="OrthoDB" id="423533at2759"/>
<organism evidence="15 16">
    <name type="scientific">Chanos chanos</name>
    <name type="common">Milkfish</name>
    <name type="synonym">Mugil chanos</name>
    <dbReference type="NCBI Taxonomy" id="29144"/>
    <lineage>
        <taxon>Eukaryota</taxon>
        <taxon>Metazoa</taxon>
        <taxon>Chordata</taxon>
        <taxon>Craniata</taxon>
        <taxon>Vertebrata</taxon>
        <taxon>Euteleostomi</taxon>
        <taxon>Actinopterygii</taxon>
        <taxon>Neopterygii</taxon>
        <taxon>Teleostei</taxon>
        <taxon>Ostariophysi</taxon>
        <taxon>Gonorynchiformes</taxon>
        <taxon>Chanidae</taxon>
        <taxon>Chanos</taxon>
    </lineage>
</organism>
<dbReference type="InterPro" id="IPR000768">
    <property type="entry name" value="ART"/>
</dbReference>
<dbReference type="Proteomes" id="UP000504632">
    <property type="component" value="Chromosome 7"/>
</dbReference>
<protein>
    <recommendedName>
        <fullName evidence="14">NAD(P)(+)--arginine ADP-ribosyltransferase</fullName>
        <ecNumber evidence="14">2.4.2.31</ecNumber>
    </recommendedName>
    <alternativeName>
        <fullName evidence="14">Mono(ADP-ribosyl)transferase</fullName>
    </alternativeName>
</protein>
<reference evidence="16" key="1">
    <citation type="submission" date="2025-08" db="UniProtKB">
        <authorList>
            <consortium name="RefSeq"/>
        </authorList>
    </citation>
    <scope>IDENTIFICATION</scope>
</reference>
<evidence type="ECO:0000313" key="15">
    <source>
        <dbReference type="Proteomes" id="UP000504632"/>
    </source>
</evidence>
<keyword evidence="8" id="KW-0732">Signal</keyword>
<dbReference type="GO" id="GO:0016779">
    <property type="term" value="F:nucleotidyltransferase activity"/>
    <property type="evidence" value="ECO:0007669"/>
    <property type="project" value="UniProtKB-KW"/>
</dbReference>
<dbReference type="Pfam" id="PF01129">
    <property type="entry name" value="ART"/>
    <property type="match status" value="1"/>
</dbReference>
<dbReference type="FunCoup" id="A0A6J2VT58">
    <property type="interactions" value="1241"/>
</dbReference>
<dbReference type="PANTHER" id="PTHR10339">
    <property type="entry name" value="ADP-RIBOSYLTRANSFERASE"/>
    <property type="match status" value="1"/>
</dbReference>
<proteinExistence type="inferred from homology"/>
<keyword evidence="12" id="KW-1015">Disulfide bond</keyword>
<dbReference type="PANTHER" id="PTHR10339:SF25">
    <property type="entry name" value="SECRETED EXOENZYME S"/>
    <property type="match status" value="1"/>
</dbReference>
<dbReference type="InParanoid" id="A0A6J2VT58"/>
<dbReference type="SUPFAM" id="SSF56399">
    <property type="entry name" value="ADP-ribosylation"/>
    <property type="match status" value="1"/>
</dbReference>
<evidence type="ECO:0000256" key="10">
    <source>
        <dbReference type="ARBA" id="ARBA00023026"/>
    </source>
</evidence>
<comment type="similarity">
    <text evidence="2 14">Belongs to the Arg-specific ADP-ribosyltransferase family.</text>
</comment>
<dbReference type="EC" id="2.4.2.31" evidence="14"/>
<dbReference type="PROSITE" id="PS51996">
    <property type="entry name" value="TR_MART"/>
    <property type="match status" value="1"/>
</dbReference>
<dbReference type="GO" id="GO:0003950">
    <property type="term" value="F:NAD+ poly-ADP-ribosyltransferase activity"/>
    <property type="evidence" value="ECO:0007669"/>
    <property type="project" value="TreeGrafter"/>
</dbReference>
<dbReference type="GeneID" id="115816053"/>
<sequence length="234" mass="27082">MALPLDMALDSVDDSYDGCREEMSKLVKNDYLNQERKANVHFKDGWKLAEKRAKAGNGLEKEQAVALWVYTSSHPNVYTDFNRAVGHDKRSYKNGTFQYYSLHFLLTDALQLLKKKQKSPMTTYRRTKDTYDRIKVGKTIRFGRFTSTSLDYNETASFGDKTCFEIGTQFGADITKFSANKREKEVLIPPYEKFKVTSVQMKKKKRNLWCDVVYTLKSDGTRSNLNCALFHKVK</sequence>
<evidence type="ECO:0000256" key="2">
    <source>
        <dbReference type="ARBA" id="ARBA00009558"/>
    </source>
</evidence>
<name>A0A6J2VT58_CHACN</name>
<evidence type="ECO:0000256" key="12">
    <source>
        <dbReference type="ARBA" id="ARBA00023157"/>
    </source>
</evidence>
<dbReference type="InterPro" id="IPR050999">
    <property type="entry name" value="ADP-ribosyltransferase_ARG"/>
</dbReference>
<keyword evidence="15" id="KW-1185">Reference proteome</keyword>
<keyword evidence="11 14" id="KW-0520">NAD</keyword>
<evidence type="ECO:0000256" key="3">
    <source>
        <dbReference type="ARBA" id="ARBA00022525"/>
    </source>
</evidence>
<keyword evidence="6 14" id="KW-0808">Transferase</keyword>
<dbReference type="PRINTS" id="PR00970">
    <property type="entry name" value="RIBTRNSFRASE"/>
</dbReference>
<gene>
    <name evidence="16" type="primary">LOC115816053</name>
</gene>
<evidence type="ECO:0000256" key="6">
    <source>
        <dbReference type="ARBA" id="ARBA00022679"/>
    </source>
</evidence>
<evidence type="ECO:0000256" key="7">
    <source>
        <dbReference type="ARBA" id="ARBA00022695"/>
    </source>
</evidence>
<evidence type="ECO:0000256" key="5">
    <source>
        <dbReference type="ARBA" id="ARBA00022676"/>
    </source>
</evidence>
<evidence type="ECO:0000256" key="11">
    <source>
        <dbReference type="ARBA" id="ARBA00023027"/>
    </source>
</evidence>